<gene>
    <name evidence="2" type="ORF">BCR35DRAFT_302696</name>
</gene>
<feature type="region of interest" description="Disordered" evidence="1">
    <location>
        <begin position="87"/>
        <end position="109"/>
    </location>
</feature>
<keyword evidence="3" id="KW-1185">Reference proteome</keyword>
<protein>
    <submittedName>
        <fullName evidence="2">Uncharacterized protein</fullName>
    </submittedName>
</protein>
<dbReference type="AlphaFoldDB" id="A0A1Y2FS89"/>
<proteinExistence type="predicted"/>
<evidence type="ECO:0000313" key="2">
    <source>
        <dbReference type="EMBL" id="ORY86046.1"/>
    </source>
</evidence>
<dbReference type="InParanoid" id="A0A1Y2FS89"/>
<comment type="caution">
    <text evidence="2">The sequence shown here is derived from an EMBL/GenBank/DDBJ whole genome shotgun (WGS) entry which is preliminary data.</text>
</comment>
<accession>A0A1Y2FS89</accession>
<organism evidence="2 3">
    <name type="scientific">Leucosporidium creatinivorum</name>
    <dbReference type="NCBI Taxonomy" id="106004"/>
    <lineage>
        <taxon>Eukaryota</taxon>
        <taxon>Fungi</taxon>
        <taxon>Dikarya</taxon>
        <taxon>Basidiomycota</taxon>
        <taxon>Pucciniomycotina</taxon>
        <taxon>Microbotryomycetes</taxon>
        <taxon>Leucosporidiales</taxon>
        <taxon>Leucosporidium</taxon>
    </lineage>
</organism>
<evidence type="ECO:0000256" key="1">
    <source>
        <dbReference type="SAM" id="MobiDB-lite"/>
    </source>
</evidence>
<sequence>MWTKDGDEGYFDFDSLIAISLPLRSTNSKASNGFPTVKSEGDHEYGSSSSVLNFTPEALLVPADADRRFRRLVSNYRLRVVDRTRGSALAPNDPRVSIDPLPNLPAPKDETAIVKTASKRKAEEEKEKEAPKLFAKAEPRWMLWSLCETCD</sequence>
<dbReference type="Proteomes" id="UP000193467">
    <property type="component" value="Unassembled WGS sequence"/>
</dbReference>
<name>A0A1Y2FS89_9BASI</name>
<reference evidence="2 3" key="1">
    <citation type="submission" date="2016-07" db="EMBL/GenBank/DDBJ databases">
        <title>Pervasive Adenine N6-methylation of Active Genes in Fungi.</title>
        <authorList>
            <consortium name="DOE Joint Genome Institute"/>
            <person name="Mondo S.J."/>
            <person name="Dannebaum R.O."/>
            <person name="Kuo R.C."/>
            <person name="Labutti K."/>
            <person name="Haridas S."/>
            <person name="Kuo A."/>
            <person name="Salamov A."/>
            <person name="Ahrendt S.R."/>
            <person name="Lipzen A."/>
            <person name="Sullivan W."/>
            <person name="Andreopoulos W.B."/>
            <person name="Clum A."/>
            <person name="Lindquist E."/>
            <person name="Daum C."/>
            <person name="Ramamoorthy G.K."/>
            <person name="Gryganskyi A."/>
            <person name="Culley D."/>
            <person name="Magnuson J.K."/>
            <person name="James T.Y."/>
            <person name="O'Malley M.A."/>
            <person name="Stajich J.E."/>
            <person name="Spatafora J.W."/>
            <person name="Visel A."/>
            <person name="Grigoriev I.V."/>
        </authorList>
    </citation>
    <scope>NUCLEOTIDE SEQUENCE [LARGE SCALE GENOMIC DNA]</scope>
    <source>
        <strain evidence="2 3">62-1032</strain>
    </source>
</reference>
<evidence type="ECO:0000313" key="3">
    <source>
        <dbReference type="Proteomes" id="UP000193467"/>
    </source>
</evidence>
<dbReference type="EMBL" id="MCGR01000015">
    <property type="protein sequence ID" value="ORY86046.1"/>
    <property type="molecule type" value="Genomic_DNA"/>
</dbReference>